<proteinExistence type="predicted"/>
<keyword evidence="2" id="KW-0812">Transmembrane</keyword>
<protein>
    <submittedName>
        <fullName evidence="4">Uncharacterized protein</fullName>
    </submittedName>
</protein>
<evidence type="ECO:0000256" key="1">
    <source>
        <dbReference type="SAM" id="Coils"/>
    </source>
</evidence>
<feature type="transmembrane region" description="Helical" evidence="2">
    <location>
        <begin position="25"/>
        <end position="47"/>
    </location>
</feature>
<organism evidence="4 5">
    <name type="scientific">Rotaria sordida</name>
    <dbReference type="NCBI Taxonomy" id="392033"/>
    <lineage>
        <taxon>Eukaryota</taxon>
        <taxon>Metazoa</taxon>
        <taxon>Spiralia</taxon>
        <taxon>Gnathifera</taxon>
        <taxon>Rotifera</taxon>
        <taxon>Eurotatoria</taxon>
        <taxon>Bdelloidea</taxon>
        <taxon>Philodinida</taxon>
        <taxon>Philodinidae</taxon>
        <taxon>Rotaria</taxon>
    </lineage>
</organism>
<sequence>MPACSYLFNWSQSADHLARFKRDPLSWFMSGGALVVGAMNTVAITGLRSQIINEANKLRDLQSQVAVHGTTLITIRDDAISLGRELKETQNLIKDQNKMINKLELNDAALNESIAYLANEQQKINIRHENSLLYQSFIEISASTTKCIKMH</sequence>
<evidence type="ECO:0000313" key="4">
    <source>
        <dbReference type="EMBL" id="CAF1423472.1"/>
    </source>
</evidence>
<evidence type="ECO:0000313" key="3">
    <source>
        <dbReference type="EMBL" id="CAF1169857.1"/>
    </source>
</evidence>
<gene>
    <name evidence="4" type="ORF">JXQ802_LOCUS36001</name>
    <name evidence="3" type="ORF">PYM288_LOCUS23213</name>
</gene>
<feature type="coiled-coil region" evidence="1">
    <location>
        <begin position="44"/>
        <end position="106"/>
    </location>
</feature>
<keyword evidence="2" id="KW-1133">Transmembrane helix</keyword>
<dbReference type="EMBL" id="CAJNOH010001056">
    <property type="protein sequence ID" value="CAF1169857.1"/>
    <property type="molecule type" value="Genomic_DNA"/>
</dbReference>
<dbReference type="AlphaFoldDB" id="A0A815MPM2"/>
<name>A0A815MPM2_9BILA</name>
<dbReference type="Proteomes" id="UP000663870">
    <property type="component" value="Unassembled WGS sequence"/>
</dbReference>
<keyword evidence="1" id="KW-0175">Coiled coil</keyword>
<dbReference type="Proteomes" id="UP000663854">
    <property type="component" value="Unassembled WGS sequence"/>
</dbReference>
<keyword evidence="2" id="KW-0472">Membrane</keyword>
<evidence type="ECO:0000256" key="2">
    <source>
        <dbReference type="SAM" id="Phobius"/>
    </source>
</evidence>
<accession>A0A815MPM2</accession>
<reference evidence="4" key="1">
    <citation type="submission" date="2021-02" db="EMBL/GenBank/DDBJ databases">
        <authorList>
            <person name="Nowell W R."/>
        </authorList>
    </citation>
    <scope>NUCLEOTIDE SEQUENCE</scope>
</reference>
<evidence type="ECO:0000313" key="5">
    <source>
        <dbReference type="Proteomes" id="UP000663870"/>
    </source>
</evidence>
<keyword evidence="5" id="KW-1185">Reference proteome</keyword>
<comment type="caution">
    <text evidence="4">The sequence shown here is derived from an EMBL/GenBank/DDBJ whole genome shotgun (WGS) entry which is preliminary data.</text>
</comment>
<dbReference type="EMBL" id="CAJNOL010001817">
    <property type="protein sequence ID" value="CAF1423472.1"/>
    <property type="molecule type" value="Genomic_DNA"/>
</dbReference>